<protein>
    <submittedName>
        <fullName evidence="5">Transposase family protein</fullName>
    </submittedName>
</protein>
<dbReference type="RefSeq" id="WP_380618540.1">
    <property type="nucleotide sequence ID" value="NZ_JBHSDK010000008.1"/>
</dbReference>
<evidence type="ECO:0000259" key="3">
    <source>
        <dbReference type="Pfam" id="PF13359"/>
    </source>
</evidence>
<dbReference type="InterPro" id="IPR027805">
    <property type="entry name" value="Transposase_HTH_dom"/>
</dbReference>
<sequence length="257" mass="29471">MLFYQAVLPLSNRTLNHVARLIRSHQRRSQTRWRLLNPGQQALMTLVYLHNGETYANLAAARSISRSTAWRRVRETVTLLAAQVPDLRHELRKARRRGVHSVLLDGTVIPTDRVLTKKGYWSGKHRHFGMNVQAIADLAGNLIWISPALGASTHDITAARRWEIVAALRKTGLYGFADKGFQGLAPERVGAPYKGRDLPGWKKAYNREHAGWRSVGERVFAELKRWKVLRRLRGNPEHTTELVYAITRLNRIERHSR</sequence>
<evidence type="ECO:0000313" key="5">
    <source>
        <dbReference type="EMBL" id="MFC4334641.1"/>
    </source>
</evidence>
<reference evidence="6" key="1">
    <citation type="journal article" date="2019" name="Int. J. Syst. Evol. Microbiol.">
        <title>The Global Catalogue of Microorganisms (GCM) 10K type strain sequencing project: providing services to taxonomists for standard genome sequencing and annotation.</title>
        <authorList>
            <consortium name="The Broad Institute Genomics Platform"/>
            <consortium name="The Broad Institute Genome Sequencing Center for Infectious Disease"/>
            <person name="Wu L."/>
            <person name="Ma J."/>
        </authorList>
    </citation>
    <scope>NUCLEOTIDE SEQUENCE [LARGE SCALE GENOMIC DNA]</scope>
    <source>
        <strain evidence="6">IBRC-M 10908</strain>
    </source>
</reference>
<dbReference type="EMBL" id="JBHSDK010000008">
    <property type="protein sequence ID" value="MFC4334641.1"/>
    <property type="molecule type" value="Genomic_DNA"/>
</dbReference>
<name>A0ABV8TVN0_9ACTN</name>
<dbReference type="Pfam" id="PF13613">
    <property type="entry name" value="HTH_Tnp_4"/>
    <property type="match status" value="1"/>
</dbReference>
<comment type="cofactor">
    <cofactor evidence="1">
        <name>a divalent metal cation</name>
        <dbReference type="ChEBI" id="CHEBI:60240"/>
    </cofactor>
</comment>
<keyword evidence="2" id="KW-0479">Metal-binding</keyword>
<accession>A0ABV8TVN0</accession>
<feature type="domain" description="DDE Tnp4" evidence="3">
    <location>
        <begin position="104"/>
        <end position="249"/>
    </location>
</feature>
<comment type="caution">
    <text evidence="5">The sequence shown here is derived from an EMBL/GenBank/DDBJ whole genome shotgun (WGS) entry which is preliminary data.</text>
</comment>
<evidence type="ECO:0000259" key="4">
    <source>
        <dbReference type="Pfam" id="PF13613"/>
    </source>
</evidence>
<evidence type="ECO:0000313" key="6">
    <source>
        <dbReference type="Proteomes" id="UP001595823"/>
    </source>
</evidence>
<dbReference type="Proteomes" id="UP001595823">
    <property type="component" value="Unassembled WGS sequence"/>
</dbReference>
<feature type="domain" description="Transposase Helix-turn-helix" evidence="4">
    <location>
        <begin position="34"/>
        <end position="84"/>
    </location>
</feature>
<keyword evidence="6" id="KW-1185">Reference proteome</keyword>
<dbReference type="InterPro" id="IPR027806">
    <property type="entry name" value="HARBI1_dom"/>
</dbReference>
<proteinExistence type="predicted"/>
<evidence type="ECO:0000256" key="2">
    <source>
        <dbReference type="ARBA" id="ARBA00022723"/>
    </source>
</evidence>
<evidence type="ECO:0000256" key="1">
    <source>
        <dbReference type="ARBA" id="ARBA00001968"/>
    </source>
</evidence>
<gene>
    <name evidence="5" type="ORF">ACFPET_05455</name>
</gene>
<dbReference type="Pfam" id="PF13359">
    <property type="entry name" value="DDE_Tnp_4"/>
    <property type="match status" value="1"/>
</dbReference>
<organism evidence="5 6">
    <name type="scientific">Salininema proteolyticum</name>
    <dbReference type="NCBI Taxonomy" id="1607685"/>
    <lineage>
        <taxon>Bacteria</taxon>
        <taxon>Bacillati</taxon>
        <taxon>Actinomycetota</taxon>
        <taxon>Actinomycetes</taxon>
        <taxon>Glycomycetales</taxon>
        <taxon>Glycomycetaceae</taxon>
        <taxon>Salininema</taxon>
    </lineage>
</organism>